<gene>
    <name evidence="3" type="ORF">F6X51_06400</name>
</gene>
<evidence type="ECO:0000256" key="1">
    <source>
        <dbReference type="SAM" id="MobiDB-lite"/>
    </source>
</evidence>
<accession>A0A6N6MUF6</accession>
<reference evidence="3 4" key="1">
    <citation type="submission" date="2019-09" db="EMBL/GenBank/DDBJ databases">
        <title>YIM 132548 draft genome.</title>
        <authorList>
            <person name="Jiang L."/>
        </authorList>
    </citation>
    <scope>NUCLEOTIDE SEQUENCE [LARGE SCALE GENOMIC DNA]</scope>
    <source>
        <strain evidence="3 4">YIM 132548</strain>
    </source>
</reference>
<name>A0A6N6MUF6_9HYPH</name>
<dbReference type="Proteomes" id="UP000441523">
    <property type="component" value="Unassembled WGS sequence"/>
</dbReference>
<organism evidence="3 4">
    <name type="scientific">Methylobacterium planeticum</name>
    <dbReference type="NCBI Taxonomy" id="2615211"/>
    <lineage>
        <taxon>Bacteria</taxon>
        <taxon>Pseudomonadati</taxon>
        <taxon>Pseudomonadota</taxon>
        <taxon>Alphaproteobacteria</taxon>
        <taxon>Hyphomicrobiales</taxon>
        <taxon>Methylobacteriaceae</taxon>
        <taxon>Methylobacterium</taxon>
    </lineage>
</organism>
<keyword evidence="4" id="KW-1185">Reference proteome</keyword>
<sequence>MSASRLLSAVVLAGLFAPLPVLSQQDLRGAPDQTGTGGGPTSTVTAPYTNSLGVTKPPGTSLGPGEVPSSAVERRERNAADSIEGSICRGC</sequence>
<comment type="caution">
    <text evidence="3">The sequence shown here is derived from an EMBL/GenBank/DDBJ whole genome shotgun (WGS) entry which is preliminary data.</text>
</comment>
<keyword evidence="2" id="KW-0732">Signal</keyword>
<protein>
    <recommendedName>
        <fullName evidence="5">Secreted protein</fullName>
    </recommendedName>
</protein>
<evidence type="ECO:0000313" key="4">
    <source>
        <dbReference type="Proteomes" id="UP000441523"/>
    </source>
</evidence>
<feature type="signal peptide" evidence="2">
    <location>
        <begin position="1"/>
        <end position="23"/>
    </location>
</feature>
<feature type="region of interest" description="Disordered" evidence="1">
    <location>
        <begin position="26"/>
        <end position="91"/>
    </location>
</feature>
<proteinExistence type="predicted"/>
<dbReference type="RefSeq" id="WP_150962389.1">
    <property type="nucleotide sequence ID" value="NZ_VZZJ01000004.1"/>
</dbReference>
<evidence type="ECO:0000256" key="2">
    <source>
        <dbReference type="SAM" id="SignalP"/>
    </source>
</evidence>
<feature type="chain" id="PRO_5026776202" description="Secreted protein" evidence="2">
    <location>
        <begin position="24"/>
        <end position="91"/>
    </location>
</feature>
<dbReference type="EMBL" id="VZZJ01000004">
    <property type="protein sequence ID" value="KAB1074749.1"/>
    <property type="molecule type" value="Genomic_DNA"/>
</dbReference>
<evidence type="ECO:0008006" key="5">
    <source>
        <dbReference type="Google" id="ProtNLM"/>
    </source>
</evidence>
<evidence type="ECO:0000313" key="3">
    <source>
        <dbReference type="EMBL" id="KAB1074749.1"/>
    </source>
</evidence>
<dbReference type="AlphaFoldDB" id="A0A6N6MUF6"/>